<keyword evidence="3" id="KW-1185">Reference proteome</keyword>
<proteinExistence type="predicted"/>
<reference evidence="3" key="1">
    <citation type="journal article" date="2019" name="Int. J. Syst. Evol. Microbiol.">
        <title>The Global Catalogue of Microorganisms (GCM) 10K type strain sequencing project: providing services to taxonomists for standard genome sequencing and annotation.</title>
        <authorList>
            <consortium name="The Broad Institute Genomics Platform"/>
            <consortium name="The Broad Institute Genome Sequencing Center for Infectious Disease"/>
            <person name="Wu L."/>
            <person name="Ma J."/>
        </authorList>
    </citation>
    <scope>NUCLEOTIDE SEQUENCE [LARGE SCALE GENOMIC DNA]</scope>
    <source>
        <strain evidence="3">JCM 6307</strain>
    </source>
</reference>
<evidence type="ECO:0000313" key="3">
    <source>
        <dbReference type="Proteomes" id="UP001501358"/>
    </source>
</evidence>
<gene>
    <name evidence="2" type="ORF">GCM10010406_54630</name>
</gene>
<feature type="compositionally biased region" description="Basic and acidic residues" evidence="1">
    <location>
        <begin position="127"/>
        <end position="137"/>
    </location>
</feature>
<sequence length="137" mass="15074">MGNTSKHPHKPVDDSEFLEMTQHDPSQAKILRRSLEHLASGLGGDALKEMAQGVLSGRTGLRDAANVSAYAEQAVEQSAPLAEKWASMSDSERDALAAEGERLFTKEQQRLDDERRADPPNRPVGKARHDGHGWSLY</sequence>
<feature type="region of interest" description="Disordered" evidence="1">
    <location>
        <begin position="1"/>
        <end position="21"/>
    </location>
</feature>
<comment type="caution">
    <text evidence="2">The sequence shown here is derived from an EMBL/GenBank/DDBJ whole genome shotgun (WGS) entry which is preliminary data.</text>
</comment>
<evidence type="ECO:0000313" key="2">
    <source>
        <dbReference type="EMBL" id="GAA2511441.1"/>
    </source>
</evidence>
<feature type="region of interest" description="Disordered" evidence="1">
    <location>
        <begin position="100"/>
        <end position="137"/>
    </location>
</feature>
<protein>
    <submittedName>
        <fullName evidence="2">Uncharacterized protein</fullName>
    </submittedName>
</protein>
<name>A0ABP6A6K3_9ACTN</name>
<organism evidence="2 3">
    <name type="scientific">Streptomyces thermolineatus</name>
    <dbReference type="NCBI Taxonomy" id="44033"/>
    <lineage>
        <taxon>Bacteria</taxon>
        <taxon>Bacillati</taxon>
        <taxon>Actinomycetota</taxon>
        <taxon>Actinomycetes</taxon>
        <taxon>Kitasatosporales</taxon>
        <taxon>Streptomycetaceae</taxon>
        <taxon>Streptomyces</taxon>
    </lineage>
</organism>
<accession>A0ABP6A6K3</accession>
<evidence type="ECO:0000256" key="1">
    <source>
        <dbReference type="SAM" id="MobiDB-lite"/>
    </source>
</evidence>
<dbReference type="RefSeq" id="WP_344386159.1">
    <property type="nucleotide sequence ID" value="NZ_BAAATA010000058.1"/>
</dbReference>
<dbReference type="EMBL" id="BAAATA010000058">
    <property type="protein sequence ID" value="GAA2511441.1"/>
    <property type="molecule type" value="Genomic_DNA"/>
</dbReference>
<dbReference type="Proteomes" id="UP001501358">
    <property type="component" value="Unassembled WGS sequence"/>
</dbReference>
<feature type="compositionally biased region" description="Basic and acidic residues" evidence="1">
    <location>
        <begin position="100"/>
        <end position="119"/>
    </location>
</feature>